<dbReference type="PANTHER" id="PTHR24074">
    <property type="entry name" value="CO-CHAPERONE PROTEIN DJLA"/>
    <property type="match status" value="1"/>
</dbReference>
<dbReference type="PRINTS" id="PR00625">
    <property type="entry name" value="JDOMAIN"/>
</dbReference>
<gene>
    <name evidence="3" type="ORF">DI623_12595</name>
</gene>
<comment type="caution">
    <text evidence="3">The sequence shown here is derived from an EMBL/GenBank/DDBJ whole genome shotgun (WGS) entry which is preliminary data.</text>
</comment>
<dbReference type="Pfam" id="PF00226">
    <property type="entry name" value="DnaJ"/>
    <property type="match status" value="1"/>
</dbReference>
<dbReference type="Proteomes" id="UP000249066">
    <property type="component" value="Unassembled WGS sequence"/>
</dbReference>
<dbReference type="CDD" id="cd06257">
    <property type="entry name" value="DnaJ"/>
    <property type="match status" value="1"/>
</dbReference>
<dbReference type="InterPro" id="IPR050817">
    <property type="entry name" value="DjlA_DnaK_co-chaperone"/>
</dbReference>
<name>A0A2W5BZF3_9SPHN</name>
<sequence>MARRQTRSLDWGFPRWREYGSSRAAAEVRLCDRHGCDEVGDRPAPKAPNSRERWYFCERHAAEYNANWDYFQGLSDEEAAQREADERRDAGGFAQSAHSRWAGPGDGSRSRDEMRALGVLELEADADFEAVKASWRRLAKANHPDVKPGDADAAVRFQAIQAAYEVLRSAEERRAA</sequence>
<dbReference type="InterPro" id="IPR001623">
    <property type="entry name" value="DnaJ_domain"/>
</dbReference>
<protein>
    <submittedName>
        <fullName evidence="3">Molecular chaperone DnaJ</fullName>
    </submittedName>
</protein>
<dbReference type="EMBL" id="QFNN01000090">
    <property type="protein sequence ID" value="PZO88451.1"/>
    <property type="molecule type" value="Genomic_DNA"/>
</dbReference>
<evidence type="ECO:0000313" key="3">
    <source>
        <dbReference type="EMBL" id="PZO88451.1"/>
    </source>
</evidence>
<reference evidence="3 4" key="1">
    <citation type="submission" date="2017-08" db="EMBL/GenBank/DDBJ databases">
        <title>Infants hospitalized years apart are colonized by the same room-sourced microbial strains.</title>
        <authorList>
            <person name="Brooks B."/>
            <person name="Olm M.R."/>
            <person name="Firek B.A."/>
            <person name="Baker R."/>
            <person name="Thomas B.C."/>
            <person name="Morowitz M.J."/>
            <person name="Banfield J.F."/>
        </authorList>
    </citation>
    <scope>NUCLEOTIDE SEQUENCE [LARGE SCALE GENOMIC DNA]</scope>
    <source>
        <strain evidence="3">S2_018_000_R2_101</strain>
    </source>
</reference>
<feature type="domain" description="J" evidence="2">
    <location>
        <begin position="112"/>
        <end position="176"/>
    </location>
</feature>
<dbReference type="SUPFAM" id="SSF46565">
    <property type="entry name" value="Chaperone J-domain"/>
    <property type="match status" value="1"/>
</dbReference>
<evidence type="ECO:0000259" key="2">
    <source>
        <dbReference type="PROSITE" id="PS50076"/>
    </source>
</evidence>
<dbReference type="AlphaFoldDB" id="A0A2W5BZF3"/>
<dbReference type="SMART" id="SM00271">
    <property type="entry name" value="DnaJ"/>
    <property type="match status" value="1"/>
</dbReference>
<organism evidence="3 4">
    <name type="scientific">Sphingomonas sanxanigenens</name>
    <dbReference type="NCBI Taxonomy" id="397260"/>
    <lineage>
        <taxon>Bacteria</taxon>
        <taxon>Pseudomonadati</taxon>
        <taxon>Pseudomonadota</taxon>
        <taxon>Alphaproteobacteria</taxon>
        <taxon>Sphingomonadales</taxon>
        <taxon>Sphingomonadaceae</taxon>
        <taxon>Sphingomonas</taxon>
    </lineage>
</organism>
<proteinExistence type="predicted"/>
<evidence type="ECO:0000256" key="1">
    <source>
        <dbReference type="SAM" id="MobiDB-lite"/>
    </source>
</evidence>
<accession>A0A2W5BZF3</accession>
<feature type="compositionally biased region" description="Basic and acidic residues" evidence="1">
    <location>
        <begin position="79"/>
        <end position="90"/>
    </location>
</feature>
<evidence type="ECO:0000313" key="4">
    <source>
        <dbReference type="Proteomes" id="UP000249066"/>
    </source>
</evidence>
<dbReference type="Gene3D" id="1.10.287.110">
    <property type="entry name" value="DnaJ domain"/>
    <property type="match status" value="1"/>
</dbReference>
<feature type="region of interest" description="Disordered" evidence="1">
    <location>
        <begin position="79"/>
        <end position="112"/>
    </location>
</feature>
<dbReference type="PROSITE" id="PS50076">
    <property type="entry name" value="DNAJ_2"/>
    <property type="match status" value="1"/>
</dbReference>
<dbReference type="InterPro" id="IPR036869">
    <property type="entry name" value="J_dom_sf"/>
</dbReference>